<gene>
    <name evidence="1" type="ORF">BLM47_09570</name>
</gene>
<dbReference type="PANTHER" id="PTHR10443">
    <property type="entry name" value="MICROSOMAL DIPEPTIDASE"/>
    <property type="match status" value="1"/>
</dbReference>
<protein>
    <recommendedName>
        <fullName evidence="3">Diguanylate cyclase</fullName>
    </recommendedName>
</protein>
<dbReference type="GO" id="GO:0006508">
    <property type="term" value="P:proteolysis"/>
    <property type="evidence" value="ECO:0007669"/>
    <property type="project" value="InterPro"/>
</dbReference>
<evidence type="ECO:0008006" key="3">
    <source>
        <dbReference type="Google" id="ProtNLM"/>
    </source>
</evidence>
<organism evidence="1 2">
    <name type="scientific">Candidatus Reconcilbacillus cellulovorans</name>
    <dbReference type="NCBI Taxonomy" id="1906605"/>
    <lineage>
        <taxon>Bacteria</taxon>
        <taxon>Bacillati</taxon>
        <taxon>Bacillota</taxon>
        <taxon>Bacilli</taxon>
        <taxon>Bacillales</taxon>
        <taxon>Paenibacillaceae</taxon>
        <taxon>Candidatus Reconcilbacillus</taxon>
    </lineage>
</organism>
<dbReference type="InterPro" id="IPR008257">
    <property type="entry name" value="Pept_M19"/>
</dbReference>
<accession>A0A2A6DZI8</accession>
<dbReference type="GO" id="GO:0070573">
    <property type="term" value="F:metallodipeptidase activity"/>
    <property type="evidence" value="ECO:0007669"/>
    <property type="project" value="InterPro"/>
</dbReference>
<dbReference type="PROSITE" id="PS51365">
    <property type="entry name" value="RENAL_DIPEPTIDASE_2"/>
    <property type="match status" value="1"/>
</dbReference>
<dbReference type="AlphaFoldDB" id="A0A2A6DZI8"/>
<name>A0A2A6DZI8_9BACL</name>
<evidence type="ECO:0000313" key="1">
    <source>
        <dbReference type="EMBL" id="PDO09969.1"/>
    </source>
</evidence>
<evidence type="ECO:0000313" key="2">
    <source>
        <dbReference type="Proteomes" id="UP000243688"/>
    </source>
</evidence>
<dbReference type="Pfam" id="PF01244">
    <property type="entry name" value="Peptidase_M19"/>
    <property type="match status" value="1"/>
</dbReference>
<dbReference type="InterPro" id="IPR032466">
    <property type="entry name" value="Metal_Hydrolase"/>
</dbReference>
<sequence length="314" mass="34976">MRVFDAHCDVLWKLATHADWSFAEERGNLDVTPRRLAEGNVRMQTFALYADEPRFGPLVLLEEADRFYEDVLCAANFVPVRTRSELERAEQSPAAVGAMLTLEGVDALWGNLALLRLLFRLGVRSVGLTWNNANWAADGVLELRGGGLTAAGRRLLEECRAWSVAIDVSHLGENAFHETIDWAEASGHPVFASHANARSVCGHPRNLSDEQLIRLFSLGGVVGLTFVPAFLKNDGNASIDDVLRHLEHVCELGGRRHVGFGSDFDGTPGYVRGLEHPGKFAVLADVLLRYYSDDDVQHFLYGNWRSFWHRNLPD</sequence>
<dbReference type="SUPFAM" id="SSF51556">
    <property type="entry name" value="Metallo-dependent hydrolases"/>
    <property type="match status" value="1"/>
</dbReference>
<proteinExistence type="predicted"/>
<dbReference type="EMBL" id="MOXJ01000022">
    <property type="protein sequence ID" value="PDO09969.1"/>
    <property type="molecule type" value="Genomic_DNA"/>
</dbReference>
<dbReference type="Proteomes" id="UP000243688">
    <property type="component" value="Unassembled WGS sequence"/>
</dbReference>
<comment type="caution">
    <text evidence="1">The sequence shown here is derived from an EMBL/GenBank/DDBJ whole genome shotgun (WGS) entry which is preliminary data.</text>
</comment>
<dbReference type="PANTHER" id="PTHR10443:SF12">
    <property type="entry name" value="DIPEPTIDASE"/>
    <property type="match status" value="1"/>
</dbReference>
<reference evidence="1 2" key="1">
    <citation type="submission" date="2016-12" db="EMBL/GenBank/DDBJ databases">
        <title>Candidatus Reconcilibacillus cellulovorans genome.</title>
        <authorList>
            <person name="Kolinko S."/>
            <person name="Wu Y.-W."/>
            <person name="Tachea F."/>
            <person name="Denzel E."/>
            <person name="Hiras J."/>
            <person name="Baecker N."/>
            <person name="Chan L.J."/>
            <person name="Eichorst S.A."/>
            <person name="Frey D."/>
            <person name="Adams P.D."/>
            <person name="Pray T."/>
            <person name="Tanjore D."/>
            <person name="Petzold C.J."/>
            <person name="Gladden J.M."/>
            <person name="Simmons B.A."/>
            <person name="Singer S.W."/>
        </authorList>
    </citation>
    <scope>NUCLEOTIDE SEQUENCE [LARGE SCALE GENOMIC DNA]</scope>
    <source>
        <strain evidence="1">JTherm</strain>
    </source>
</reference>
<dbReference type="Gene3D" id="3.20.20.140">
    <property type="entry name" value="Metal-dependent hydrolases"/>
    <property type="match status" value="1"/>
</dbReference>